<evidence type="ECO:0000256" key="3">
    <source>
        <dbReference type="ARBA" id="ARBA00022553"/>
    </source>
</evidence>
<evidence type="ECO:0000256" key="7">
    <source>
        <dbReference type="ARBA" id="ARBA00023136"/>
    </source>
</evidence>
<dbReference type="Ensembl" id="ENSACDT00005016868.1">
    <property type="protein sequence ID" value="ENSACDP00005014013.1"/>
    <property type="gene ID" value="ENSACDG00005010271.1"/>
</dbReference>
<accession>A0A8B9E0J6</accession>
<dbReference type="AlphaFoldDB" id="A0A8B9E0J6"/>
<keyword evidence="4 13" id="KW-0812">Transmembrane</keyword>
<keyword evidence="10" id="KW-0325">Glycoprotein</keyword>
<dbReference type="Proteomes" id="UP000694521">
    <property type="component" value="Unplaced"/>
</dbReference>
<keyword evidence="2" id="KW-1003">Cell membrane</keyword>
<evidence type="ECO:0000256" key="10">
    <source>
        <dbReference type="ARBA" id="ARBA00023180"/>
    </source>
</evidence>
<dbReference type="GO" id="GO:0004993">
    <property type="term" value="F:G protein-coupled serotonin receptor activity"/>
    <property type="evidence" value="ECO:0007669"/>
    <property type="project" value="TreeGrafter"/>
</dbReference>
<protein>
    <recommendedName>
        <fullName evidence="12">Histamine H3 receptor</fullName>
    </recommendedName>
</protein>
<sequence>VADTSEFSMGVLVLLALLMVLLALVTVLGNVLVILAFIMDRNLRHRSNYFFLNLAISDFAVGAFCIPLYIPYALTGTWYFGRGLCKLWLAMDYLMCTASVFNIVLISYDRFLSVTKAVSYRVQRGIMSNPVVKMVAIWVFAFLLYCPAIFLWEHVSGYSTVKEGQCHAEFFDNWYFLLCASTLEFFVPLLSVTYFNVHIFHNIQRRQRRGSIQDSEPPRSSSSSWRSCFLPRPDVSSSLEVEDSVSSLTRSLRPSLVSTCASPPPMSPTPLRKDFSASFRTNAGSKLQRDKKIAKSLAIIVCVFAICWAPYTLLMIIRGACQGRCIPRTLYEITFWLLWLNSSLNPFLYPLCHMRFRMAFMKILCPQKFAKLRSPSI</sequence>
<evidence type="ECO:0000256" key="14">
    <source>
        <dbReference type="SAM" id="Phobius"/>
    </source>
</evidence>
<feature type="transmembrane region" description="Helical" evidence="14">
    <location>
        <begin position="50"/>
        <end position="70"/>
    </location>
</feature>
<dbReference type="GO" id="GO:0004969">
    <property type="term" value="F:histamine receptor activity"/>
    <property type="evidence" value="ECO:0007669"/>
    <property type="project" value="InterPro"/>
</dbReference>
<dbReference type="GO" id="GO:0007197">
    <property type="term" value="P:adenylate cyclase-inhibiting G protein-coupled acetylcholine receptor signaling pathway"/>
    <property type="evidence" value="ECO:0007669"/>
    <property type="project" value="TreeGrafter"/>
</dbReference>
<dbReference type="PRINTS" id="PR00237">
    <property type="entry name" value="GPCRRHODOPSN"/>
</dbReference>
<dbReference type="GO" id="GO:0005886">
    <property type="term" value="C:plasma membrane"/>
    <property type="evidence" value="ECO:0007669"/>
    <property type="project" value="UniProtKB-SubCell"/>
</dbReference>
<evidence type="ECO:0000256" key="1">
    <source>
        <dbReference type="ARBA" id="ARBA00004651"/>
    </source>
</evidence>
<dbReference type="GO" id="GO:0045202">
    <property type="term" value="C:synapse"/>
    <property type="evidence" value="ECO:0007669"/>
    <property type="project" value="TreeGrafter"/>
</dbReference>
<evidence type="ECO:0000256" key="6">
    <source>
        <dbReference type="ARBA" id="ARBA00023040"/>
    </source>
</evidence>
<comment type="similarity">
    <text evidence="13">Belongs to the G-protein coupled receptor 1 family.</text>
</comment>
<feature type="transmembrane region" description="Helical" evidence="14">
    <location>
        <begin position="333"/>
        <end position="352"/>
    </location>
</feature>
<keyword evidence="8" id="KW-1015">Disulfide bond</keyword>
<dbReference type="FunFam" id="1.20.1070.10:FF:000138">
    <property type="entry name" value="histamine H3 receptor"/>
    <property type="match status" value="1"/>
</dbReference>
<evidence type="ECO:0000313" key="16">
    <source>
        <dbReference type="Ensembl" id="ENSACDP00005014013.1"/>
    </source>
</evidence>
<evidence type="ECO:0000256" key="8">
    <source>
        <dbReference type="ARBA" id="ARBA00023157"/>
    </source>
</evidence>
<dbReference type="PROSITE" id="PS50262">
    <property type="entry name" value="G_PROTEIN_RECEP_F1_2"/>
    <property type="match status" value="1"/>
</dbReference>
<dbReference type="GO" id="GO:0016907">
    <property type="term" value="F:G protein-coupled acetylcholine receptor activity"/>
    <property type="evidence" value="ECO:0007669"/>
    <property type="project" value="TreeGrafter"/>
</dbReference>
<dbReference type="Gene3D" id="1.20.1070.10">
    <property type="entry name" value="Rhodopsin 7-helix transmembrane proteins"/>
    <property type="match status" value="1"/>
</dbReference>
<proteinExistence type="inferred from homology"/>
<dbReference type="PROSITE" id="PS00237">
    <property type="entry name" value="G_PROTEIN_RECEP_F1_1"/>
    <property type="match status" value="1"/>
</dbReference>
<dbReference type="Pfam" id="PF00001">
    <property type="entry name" value="7tm_1"/>
    <property type="match status" value="1"/>
</dbReference>
<evidence type="ECO:0000313" key="17">
    <source>
        <dbReference type="Proteomes" id="UP000694521"/>
    </source>
</evidence>
<feature type="domain" description="G-protein coupled receptors family 1 profile" evidence="15">
    <location>
        <begin position="29"/>
        <end position="349"/>
    </location>
</feature>
<feature type="transmembrane region" description="Helical" evidence="14">
    <location>
        <begin position="90"/>
        <end position="111"/>
    </location>
</feature>
<keyword evidence="9 13" id="KW-0675">Receptor</keyword>
<gene>
    <name evidence="16" type="primary">LOC106037597</name>
</gene>
<dbReference type="InterPro" id="IPR017452">
    <property type="entry name" value="GPCR_Rhodpsn_7TM"/>
</dbReference>
<reference evidence="16" key="2">
    <citation type="submission" date="2025-09" db="UniProtKB">
        <authorList>
            <consortium name="Ensembl"/>
        </authorList>
    </citation>
    <scope>IDENTIFICATION</scope>
</reference>
<dbReference type="GO" id="GO:0007187">
    <property type="term" value="P:G protein-coupled receptor signaling pathway, coupled to cyclic nucleotide second messenger"/>
    <property type="evidence" value="ECO:0007669"/>
    <property type="project" value="TreeGrafter"/>
</dbReference>
<dbReference type="InterPro" id="IPR000276">
    <property type="entry name" value="GPCR_Rhodpsn"/>
</dbReference>
<keyword evidence="11 13" id="KW-0807">Transducer</keyword>
<dbReference type="PRINTS" id="PR01471">
    <property type="entry name" value="HISTAMINEH3R"/>
</dbReference>
<keyword evidence="3" id="KW-0597">Phosphoprotein</keyword>
<reference evidence="16" key="1">
    <citation type="submission" date="2025-08" db="UniProtKB">
        <authorList>
            <consortium name="Ensembl"/>
        </authorList>
    </citation>
    <scope>IDENTIFICATION</scope>
</reference>
<evidence type="ECO:0000256" key="9">
    <source>
        <dbReference type="ARBA" id="ARBA00023170"/>
    </source>
</evidence>
<feature type="transmembrane region" description="Helical" evidence="14">
    <location>
        <begin position="131"/>
        <end position="152"/>
    </location>
</feature>
<feature type="transmembrane region" description="Helical" evidence="14">
    <location>
        <begin position="296"/>
        <end position="317"/>
    </location>
</feature>
<keyword evidence="7 14" id="KW-0472">Membrane</keyword>
<evidence type="ECO:0000256" key="2">
    <source>
        <dbReference type="ARBA" id="ARBA00022475"/>
    </source>
</evidence>
<dbReference type="InterPro" id="IPR003980">
    <property type="entry name" value="Histamine_H3_rcpt"/>
</dbReference>
<evidence type="ECO:0000256" key="12">
    <source>
        <dbReference type="ARBA" id="ARBA00074679"/>
    </source>
</evidence>
<feature type="transmembrane region" description="Helical" evidence="14">
    <location>
        <begin position="174"/>
        <end position="199"/>
    </location>
</feature>
<comment type="subcellular location">
    <subcellularLocation>
        <location evidence="1">Cell membrane</location>
        <topology evidence="1">Multi-pass membrane protein</topology>
    </subcellularLocation>
</comment>
<organism evidence="16 17">
    <name type="scientific">Anser cygnoides</name>
    <name type="common">Swan goose</name>
    <dbReference type="NCBI Taxonomy" id="8845"/>
    <lineage>
        <taxon>Eukaryota</taxon>
        <taxon>Metazoa</taxon>
        <taxon>Chordata</taxon>
        <taxon>Craniata</taxon>
        <taxon>Vertebrata</taxon>
        <taxon>Euteleostomi</taxon>
        <taxon>Archelosauria</taxon>
        <taxon>Archosauria</taxon>
        <taxon>Dinosauria</taxon>
        <taxon>Saurischia</taxon>
        <taxon>Theropoda</taxon>
        <taxon>Coelurosauria</taxon>
        <taxon>Aves</taxon>
        <taxon>Neognathae</taxon>
        <taxon>Galloanserae</taxon>
        <taxon>Anseriformes</taxon>
        <taxon>Anatidae</taxon>
        <taxon>Anserinae</taxon>
        <taxon>Anser</taxon>
    </lineage>
</organism>
<evidence type="ECO:0000256" key="13">
    <source>
        <dbReference type="RuleBase" id="RU000688"/>
    </source>
</evidence>
<dbReference type="PANTHER" id="PTHR24247:SF199">
    <property type="entry name" value="HISTAMINE H4 RECEPTOR"/>
    <property type="match status" value="1"/>
</dbReference>
<evidence type="ECO:0000259" key="15">
    <source>
        <dbReference type="PROSITE" id="PS50262"/>
    </source>
</evidence>
<keyword evidence="17" id="KW-1185">Reference proteome</keyword>
<evidence type="ECO:0000256" key="4">
    <source>
        <dbReference type="ARBA" id="ARBA00022692"/>
    </source>
</evidence>
<keyword evidence="5 14" id="KW-1133">Transmembrane helix</keyword>
<dbReference type="SUPFAM" id="SSF81321">
    <property type="entry name" value="Family A G protein-coupled receptor-like"/>
    <property type="match status" value="1"/>
</dbReference>
<keyword evidence="6 13" id="KW-0297">G-protein coupled receptor</keyword>
<dbReference type="GO" id="GO:0030425">
    <property type="term" value="C:dendrite"/>
    <property type="evidence" value="ECO:0007669"/>
    <property type="project" value="TreeGrafter"/>
</dbReference>
<feature type="transmembrane region" description="Helical" evidence="14">
    <location>
        <begin position="12"/>
        <end position="38"/>
    </location>
</feature>
<name>A0A8B9E0J6_ANSCY</name>
<evidence type="ECO:0000256" key="11">
    <source>
        <dbReference type="ARBA" id="ARBA00023224"/>
    </source>
</evidence>
<dbReference type="PANTHER" id="PTHR24247">
    <property type="entry name" value="5-HYDROXYTRYPTAMINE RECEPTOR"/>
    <property type="match status" value="1"/>
</dbReference>
<evidence type="ECO:0000256" key="5">
    <source>
        <dbReference type="ARBA" id="ARBA00022989"/>
    </source>
</evidence>